<dbReference type="InterPro" id="IPR025979">
    <property type="entry name" value="ChrR-like_cupin_dom"/>
</dbReference>
<dbReference type="STRING" id="1454373.ACMU_10830"/>
<dbReference type="RefSeq" id="WP_035258535.1">
    <property type="nucleotide sequence ID" value="NZ_JFKE01000003.1"/>
</dbReference>
<sequence length="211" mass="22132">MNTVAHQIPSDILAAYAAGQLPHPYALVVAAHVSMCDAARAEVEGYQMLGGTMMEAEGPVDVSATMRDAIFAQLDAPAPVEPEYKAQGPIPAPIMAALKGKAPKWRGVGLGAKQALVHKSDAGTVRLLHIPAGQAMPDHGHAGLEMTMVLQGAFYDGEDRFGVGDVEIADEEIDHTPIAAGGEPCICLAATDAPLRFNSRLPRLLQPILGI</sequence>
<evidence type="ECO:0000313" key="2">
    <source>
        <dbReference type="EMBL" id="KAJ56238.1"/>
    </source>
</evidence>
<dbReference type="InterPro" id="IPR011051">
    <property type="entry name" value="RmlC_Cupin_sf"/>
</dbReference>
<protein>
    <submittedName>
        <fullName evidence="2">Transcriptional regulator</fullName>
    </submittedName>
</protein>
<organism evidence="2 3">
    <name type="scientific">Actibacterium mucosum KCTC 23349</name>
    <dbReference type="NCBI Taxonomy" id="1454373"/>
    <lineage>
        <taxon>Bacteria</taxon>
        <taxon>Pseudomonadati</taxon>
        <taxon>Pseudomonadota</taxon>
        <taxon>Alphaproteobacteria</taxon>
        <taxon>Rhodobacterales</taxon>
        <taxon>Roseobacteraceae</taxon>
        <taxon>Actibacterium</taxon>
    </lineage>
</organism>
<reference evidence="2 3" key="1">
    <citation type="submission" date="2014-03" db="EMBL/GenBank/DDBJ databases">
        <title>Draft Genome Sequence of Actibacterium mucosum KCTC 23349, a Marine Alphaproteobacterium with Complex Ionic Requirements Isolated from Mediterranean Seawater at Malvarrosa Beach, Valencia, Spain.</title>
        <authorList>
            <person name="Arahal D.R."/>
            <person name="Shao Z."/>
            <person name="Lai Q."/>
            <person name="Pujalte M.J."/>
        </authorList>
    </citation>
    <scope>NUCLEOTIDE SEQUENCE [LARGE SCALE GENOMIC DNA]</scope>
    <source>
        <strain evidence="2 3">KCTC 23349</strain>
    </source>
</reference>
<accession>A0A037ZJF0</accession>
<dbReference type="Gene3D" id="2.60.120.10">
    <property type="entry name" value="Jelly Rolls"/>
    <property type="match status" value="1"/>
</dbReference>
<dbReference type="InterPro" id="IPR041916">
    <property type="entry name" value="Anti_sigma_zinc_sf"/>
</dbReference>
<feature type="domain" description="ChrR-like cupin" evidence="1">
    <location>
        <begin position="104"/>
        <end position="191"/>
    </location>
</feature>
<comment type="caution">
    <text evidence="2">The sequence shown here is derived from an EMBL/GenBank/DDBJ whole genome shotgun (WGS) entry which is preliminary data.</text>
</comment>
<dbReference type="OrthoDB" id="2988517at2"/>
<evidence type="ECO:0000313" key="3">
    <source>
        <dbReference type="Proteomes" id="UP000026249"/>
    </source>
</evidence>
<name>A0A037ZJF0_9RHOB</name>
<dbReference type="Proteomes" id="UP000026249">
    <property type="component" value="Unassembled WGS sequence"/>
</dbReference>
<dbReference type="NCBIfam" id="TIGR02451">
    <property type="entry name" value="anti_sig_ChrR"/>
    <property type="match status" value="1"/>
</dbReference>
<keyword evidence="3" id="KW-1185">Reference proteome</keyword>
<dbReference type="EMBL" id="JFKE01000003">
    <property type="protein sequence ID" value="KAJ56238.1"/>
    <property type="molecule type" value="Genomic_DNA"/>
</dbReference>
<proteinExistence type="predicted"/>
<gene>
    <name evidence="2" type="ORF">ACMU_10830</name>
</gene>
<evidence type="ECO:0000259" key="1">
    <source>
        <dbReference type="Pfam" id="PF12973"/>
    </source>
</evidence>
<dbReference type="InterPro" id="IPR012807">
    <property type="entry name" value="Anti-sigma_ChrR"/>
</dbReference>
<dbReference type="Gene3D" id="1.10.10.1320">
    <property type="entry name" value="Anti-sigma factor, zinc-finger domain"/>
    <property type="match status" value="1"/>
</dbReference>
<dbReference type="SUPFAM" id="SSF51182">
    <property type="entry name" value="RmlC-like cupins"/>
    <property type="match status" value="1"/>
</dbReference>
<dbReference type="CDD" id="cd20301">
    <property type="entry name" value="cupin_ChrR"/>
    <property type="match status" value="1"/>
</dbReference>
<dbReference type="AlphaFoldDB" id="A0A037ZJF0"/>
<dbReference type="InterPro" id="IPR014710">
    <property type="entry name" value="RmlC-like_jellyroll"/>
</dbReference>
<dbReference type="Pfam" id="PF12973">
    <property type="entry name" value="Cupin_7"/>
    <property type="match status" value="1"/>
</dbReference>